<reference evidence="2 3" key="1">
    <citation type="submission" date="2019-07" db="EMBL/GenBank/DDBJ databases">
        <title>Whole genome shotgun sequence of Cerasibacillus quisquiliarum NBRC 102429.</title>
        <authorList>
            <person name="Hosoyama A."/>
            <person name="Uohara A."/>
            <person name="Ohji S."/>
            <person name="Ichikawa N."/>
        </authorList>
    </citation>
    <scope>NUCLEOTIDE SEQUENCE [LARGE SCALE GENOMIC DNA]</scope>
    <source>
        <strain evidence="2 3">NBRC 102429</strain>
    </source>
</reference>
<dbReference type="Pfam" id="PF14276">
    <property type="entry name" value="DUF4363"/>
    <property type="match status" value="1"/>
</dbReference>
<dbReference type="AlphaFoldDB" id="A0A511UVI7"/>
<comment type="caution">
    <text evidence="2">The sequence shown here is derived from an EMBL/GenBank/DDBJ whole genome shotgun (WGS) entry which is preliminary data.</text>
</comment>
<evidence type="ECO:0000313" key="3">
    <source>
        <dbReference type="Proteomes" id="UP000321491"/>
    </source>
</evidence>
<protein>
    <recommendedName>
        <fullName evidence="4">DUF4363 domain-containing protein</fullName>
    </recommendedName>
</protein>
<dbReference type="OrthoDB" id="1739442at2"/>
<feature type="transmembrane region" description="Helical" evidence="1">
    <location>
        <begin position="6"/>
        <end position="28"/>
    </location>
</feature>
<proteinExistence type="predicted"/>
<evidence type="ECO:0000256" key="1">
    <source>
        <dbReference type="SAM" id="Phobius"/>
    </source>
</evidence>
<keyword evidence="1" id="KW-0472">Membrane</keyword>
<dbReference type="EMBL" id="BJXW01000009">
    <property type="protein sequence ID" value="GEN30619.1"/>
    <property type="molecule type" value="Genomic_DNA"/>
</dbReference>
<keyword evidence="1" id="KW-1133">Transmembrane helix</keyword>
<evidence type="ECO:0008006" key="4">
    <source>
        <dbReference type="Google" id="ProtNLM"/>
    </source>
</evidence>
<accession>A0A511UVI7</accession>
<evidence type="ECO:0000313" key="2">
    <source>
        <dbReference type="EMBL" id="GEN30619.1"/>
    </source>
</evidence>
<dbReference type="Proteomes" id="UP000321491">
    <property type="component" value="Unassembled WGS sequence"/>
</dbReference>
<organism evidence="2 3">
    <name type="scientific">Cerasibacillus quisquiliarum</name>
    <dbReference type="NCBI Taxonomy" id="227865"/>
    <lineage>
        <taxon>Bacteria</taxon>
        <taxon>Bacillati</taxon>
        <taxon>Bacillota</taxon>
        <taxon>Bacilli</taxon>
        <taxon>Bacillales</taxon>
        <taxon>Bacillaceae</taxon>
        <taxon>Cerasibacillus</taxon>
    </lineage>
</organism>
<sequence>MMKGLGFIFIPVFLIGIFILSMTTGILLKKPFLGHDDVLHHVHVLKEDVRNEQWDKAEDHLIKAKKAWKTVSKRIQFSSEREEMRLISRIFVRIHGFIEAREKGSILAEIAEIEYLWDELGR</sequence>
<keyword evidence="3" id="KW-1185">Reference proteome</keyword>
<dbReference type="RefSeq" id="WP_146936060.1">
    <property type="nucleotide sequence ID" value="NZ_BJXW01000009.1"/>
</dbReference>
<gene>
    <name evidence="2" type="ORF">CQU01_08570</name>
</gene>
<name>A0A511UVI7_9BACI</name>
<keyword evidence="1" id="KW-0812">Transmembrane</keyword>
<dbReference type="InterPro" id="IPR025373">
    <property type="entry name" value="DUF4363"/>
</dbReference>